<dbReference type="GO" id="GO:0016787">
    <property type="term" value="F:hydrolase activity"/>
    <property type="evidence" value="ECO:0007669"/>
    <property type="project" value="UniProtKB-KW"/>
</dbReference>
<dbReference type="NCBIfam" id="TIGR00010">
    <property type="entry name" value="YchF/TatD family DNA exonuclease"/>
    <property type="match status" value="1"/>
</dbReference>
<organism evidence="4 5">
    <name type="scientific">Pseudonocardia adelaidensis</name>
    <dbReference type="NCBI Taxonomy" id="648754"/>
    <lineage>
        <taxon>Bacteria</taxon>
        <taxon>Bacillati</taxon>
        <taxon>Actinomycetota</taxon>
        <taxon>Actinomycetes</taxon>
        <taxon>Pseudonocardiales</taxon>
        <taxon>Pseudonocardiaceae</taxon>
        <taxon>Pseudonocardia</taxon>
    </lineage>
</organism>
<keyword evidence="5" id="KW-1185">Reference proteome</keyword>
<gene>
    <name evidence="4" type="ORF">GCM10023320_73170</name>
</gene>
<dbReference type="Gene3D" id="3.20.20.140">
    <property type="entry name" value="Metal-dependent hydrolases"/>
    <property type="match status" value="1"/>
</dbReference>
<evidence type="ECO:0000256" key="1">
    <source>
        <dbReference type="ARBA" id="ARBA00022723"/>
    </source>
</evidence>
<feature type="region of interest" description="Disordered" evidence="3">
    <location>
        <begin position="1"/>
        <end position="38"/>
    </location>
</feature>
<dbReference type="EMBL" id="BAABJO010000041">
    <property type="protein sequence ID" value="GAA5138608.1"/>
    <property type="molecule type" value="Genomic_DNA"/>
</dbReference>
<dbReference type="PANTHER" id="PTHR46124">
    <property type="entry name" value="D-AMINOACYL-TRNA DEACYLASE"/>
    <property type="match status" value="1"/>
</dbReference>
<comment type="caution">
    <text evidence="4">The sequence shown here is derived from an EMBL/GenBank/DDBJ whole genome shotgun (WGS) entry which is preliminary data.</text>
</comment>
<name>A0ABP9P2S5_9PSEU</name>
<dbReference type="PIRSF" id="PIRSF005902">
    <property type="entry name" value="DNase_TatD"/>
    <property type="match status" value="1"/>
</dbReference>
<dbReference type="CDD" id="cd01310">
    <property type="entry name" value="TatD_DNAse"/>
    <property type="match status" value="1"/>
</dbReference>
<evidence type="ECO:0000313" key="4">
    <source>
        <dbReference type="EMBL" id="GAA5138608.1"/>
    </source>
</evidence>
<dbReference type="Proteomes" id="UP001500804">
    <property type="component" value="Unassembled WGS sequence"/>
</dbReference>
<dbReference type="Pfam" id="PF01026">
    <property type="entry name" value="TatD_DNase"/>
    <property type="match status" value="1"/>
</dbReference>
<evidence type="ECO:0000256" key="3">
    <source>
        <dbReference type="SAM" id="MobiDB-lite"/>
    </source>
</evidence>
<accession>A0ABP9P2S5</accession>
<dbReference type="InterPro" id="IPR032466">
    <property type="entry name" value="Metal_Hydrolase"/>
</dbReference>
<reference evidence="5" key="1">
    <citation type="journal article" date="2019" name="Int. J. Syst. Evol. Microbiol.">
        <title>The Global Catalogue of Microorganisms (GCM) 10K type strain sequencing project: providing services to taxonomists for standard genome sequencing and annotation.</title>
        <authorList>
            <consortium name="The Broad Institute Genomics Platform"/>
            <consortium name="The Broad Institute Genome Sequencing Center for Infectious Disease"/>
            <person name="Wu L."/>
            <person name="Ma J."/>
        </authorList>
    </citation>
    <scope>NUCLEOTIDE SEQUENCE [LARGE SCALE GENOMIC DNA]</scope>
    <source>
        <strain evidence="5">JCM 18302</strain>
    </source>
</reference>
<sequence length="310" mass="33663">MSEYECYSPRIRSRGPEARVSERREAPPPPEPLPVPTVDAHTHLDACGCVNAEDVRAAMDRAAAVGVTRAVTVADDLASARWVVQAAQWDDRVVAAVALHPTRTAALTEDDHAEIERLARDPRVVAVGETGLDYYWDYSPPVAQQESFRRHIDLAKRLGKPLMIHDRDAHDDVLRILREEGAPDTVVFHCFSGDAAMARECADAGYVLSFAGPVTFRNARALREAAAVVPEGQLLVETDAPFLTPHPHRGRANEPYCLPWTVRGLADLREVPDDRVAAAAGHNAERVFGLAELPPAAVPGAPTGDTSRSA</sequence>
<dbReference type="InterPro" id="IPR015991">
    <property type="entry name" value="TatD/YcfH-like"/>
</dbReference>
<feature type="compositionally biased region" description="Basic and acidic residues" evidence="3">
    <location>
        <begin position="14"/>
        <end position="26"/>
    </location>
</feature>
<keyword evidence="2 4" id="KW-0378">Hydrolase</keyword>
<protein>
    <submittedName>
        <fullName evidence="4">TatD family hydrolase</fullName>
    </submittedName>
</protein>
<evidence type="ECO:0000313" key="5">
    <source>
        <dbReference type="Proteomes" id="UP001500804"/>
    </source>
</evidence>
<dbReference type="InterPro" id="IPR018228">
    <property type="entry name" value="DNase_TatD-rel_CS"/>
</dbReference>
<evidence type="ECO:0000256" key="2">
    <source>
        <dbReference type="ARBA" id="ARBA00022801"/>
    </source>
</evidence>
<dbReference type="PROSITE" id="PS01091">
    <property type="entry name" value="TATD_3"/>
    <property type="match status" value="1"/>
</dbReference>
<dbReference type="InterPro" id="IPR001130">
    <property type="entry name" value="TatD-like"/>
</dbReference>
<dbReference type="PROSITE" id="PS01090">
    <property type="entry name" value="TATD_2"/>
    <property type="match status" value="1"/>
</dbReference>
<dbReference type="SUPFAM" id="SSF51556">
    <property type="entry name" value="Metallo-dependent hydrolases"/>
    <property type="match status" value="1"/>
</dbReference>
<keyword evidence="1" id="KW-0479">Metal-binding</keyword>
<dbReference type="PANTHER" id="PTHR46124:SF2">
    <property type="entry name" value="D-AMINOACYL-TRNA DEACYLASE"/>
    <property type="match status" value="1"/>
</dbReference>
<proteinExistence type="predicted"/>